<dbReference type="Gene3D" id="1.20.1250.20">
    <property type="entry name" value="MFS general substrate transporter like domains"/>
    <property type="match status" value="1"/>
</dbReference>
<evidence type="ECO:0000313" key="8">
    <source>
        <dbReference type="EMBL" id="RKN32316.1"/>
    </source>
</evidence>
<gene>
    <name evidence="8" type="ORF">D7044_13755</name>
    <name evidence="7" type="ORF">D7147_08585</name>
</gene>
<evidence type="ECO:0000256" key="2">
    <source>
        <dbReference type="ARBA" id="ARBA00022692"/>
    </source>
</evidence>
<dbReference type="CDD" id="cd17321">
    <property type="entry name" value="MFS_MMR_MDR_like"/>
    <property type="match status" value="1"/>
</dbReference>
<organism evidence="8 10">
    <name type="scientific">Micromonospora musae</name>
    <dbReference type="NCBI Taxonomy" id="1894970"/>
    <lineage>
        <taxon>Bacteria</taxon>
        <taxon>Bacillati</taxon>
        <taxon>Actinomycetota</taxon>
        <taxon>Actinomycetes</taxon>
        <taxon>Micromonosporales</taxon>
        <taxon>Micromonosporaceae</taxon>
        <taxon>Micromonospora</taxon>
    </lineage>
</organism>
<dbReference type="GO" id="GO:0005886">
    <property type="term" value="C:plasma membrane"/>
    <property type="evidence" value="ECO:0007669"/>
    <property type="project" value="UniProtKB-SubCell"/>
</dbReference>
<feature type="transmembrane region" description="Helical" evidence="5">
    <location>
        <begin position="159"/>
        <end position="179"/>
    </location>
</feature>
<dbReference type="GO" id="GO:0022857">
    <property type="term" value="F:transmembrane transporter activity"/>
    <property type="evidence" value="ECO:0007669"/>
    <property type="project" value="InterPro"/>
</dbReference>
<dbReference type="Pfam" id="PF07690">
    <property type="entry name" value="MFS_1"/>
    <property type="match status" value="1"/>
</dbReference>
<evidence type="ECO:0000256" key="4">
    <source>
        <dbReference type="ARBA" id="ARBA00023136"/>
    </source>
</evidence>
<dbReference type="AlphaFoldDB" id="A0A3A9YIJ4"/>
<dbReference type="InterPro" id="IPR036259">
    <property type="entry name" value="MFS_trans_sf"/>
</dbReference>
<evidence type="ECO:0000256" key="3">
    <source>
        <dbReference type="ARBA" id="ARBA00022989"/>
    </source>
</evidence>
<feature type="domain" description="Major facilitator superfamily (MFS) profile" evidence="6">
    <location>
        <begin position="1"/>
        <end position="453"/>
    </location>
</feature>
<protein>
    <submittedName>
        <fullName evidence="8">MFS transporter</fullName>
    </submittedName>
</protein>
<feature type="transmembrane region" description="Helical" evidence="5">
    <location>
        <begin position="92"/>
        <end position="113"/>
    </location>
</feature>
<keyword evidence="2 5" id="KW-0812">Transmembrane</keyword>
<name>A0A3A9YIJ4_9ACTN</name>
<keyword evidence="9" id="KW-1185">Reference proteome</keyword>
<dbReference type="InterPro" id="IPR020846">
    <property type="entry name" value="MFS_dom"/>
</dbReference>
<comment type="caution">
    <text evidence="8">The sequence shown here is derived from an EMBL/GenBank/DDBJ whole genome shotgun (WGS) entry which is preliminary data.</text>
</comment>
<dbReference type="PRINTS" id="PR01036">
    <property type="entry name" value="TCRTETB"/>
</dbReference>
<feature type="transmembrane region" description="Helical" evidence="5">
    <location>
        <begin position="67"/>
        <end position="86"/>
    </location>
</feature>
<dbReference type="Proteomes" id="UP000275865">
    <property type="component" value="Unassembled WGS sequence"/>
</dbReference>
<dbReference type="OrthoDB" id="783189at2"/>
<keyword evidence="4 5" id="KW-0472">Membrane</keyword>
<proteinExistence type="predicted"/>
<dbReference type="EMBL" id="RAZT01000006">
    <property type="protein sequence ID" value="RKN32316.1"/>
    <property type="molecule type" value="Genomic_DNA"/>
</dbReference>
<dbReference type="PROSITE" id="PS50850">
    <property type="entry name" value="MFS"/>
    <property type="match status" value="1"/>
</dbReference>
<evidence type="ECO:0000256" key="1">
    <source>
        <dbReference type="ARBA" id="ARBA00004651"/>
    </source>
</evidence>
<dbReference type="Proteomes" id="UP000271548">
    <property type="component" value="Unassembled WGS sequence"/>
</dbReference>
<reference evidence="9 10" key="1">
    <citation type="submission" date="2018-09" db="EMBL/GenBank/DDBJ databases">
        <title>Micromonospora sp. nov. MS1-9, isolated from a root of Musa sp.</title>
        <authorList>
            <person name="Kuncharoen N."/>
            <person name="Kudo T."/>
            <person name="Ohkuma M."/>
            <person name="Yuki M."/>
            <person name="Tanasupawat S."/>
        </authorList>
    </citation>
    <scope>NUCLEOTIDE SEQUENCE [LARGE SCALE GENOMIC DNA]</scope>
    <source>
        <strain evidence="8 10">MS1-9</strain>
        <strain evidence="7 9">NGC1-4</strain>
    </source>
</reference>
<feature type="transmembrane region" description="Helical" evidence="5">
    <location>
        <begin position="32"/>
        <end position="55"/>
    </location>
</feature>
<feature type="transmembrane region" description="Helical" evidence="5">
    <location>
        <begin position="351"/>
        <end position="373"/>
    </location>
</feature>
<feature type="transmembrane region" description="Helical" evidence="5">
    <location>
        <begin position="323"/>
        <end position="345"/>
    </location>
</feature>
<feature type="transmembrane region" description="Helical" evidence="5">
    <location>
        <begin position="260"/>
        <end position="283"/>
    </location>
</feature>
<feature type="transmembrane region" description="Helical" evidence="5">
    <location>
        <begin position="191"/>
        <end position="212"/>
    </location>
</feature>
<feature type="transmembrane region" description="Helical" evidence="5">
    <location>
        <begin position="289"/>
        <end position="311"/>
    </location>
</feature>
<evidence type="ECO:0000313" key="7">
    <source>
        <dbReference type="EMBL" id="RKN20869.1"/>
    </source>
</evidence>
<comment type="subcellular location">
    <subcellularLocation>
        <location evidence="1">Cell membrane</location>
        <topology evidence="1">Multi-pass membrane protein</topology>
    </subcellularLocation>
</comment>
<dbReference type="Gene3D" id="1.20.1720.10">
    <property type="entry name" value="Multidrug resistance protein D"/>
    <property type="match status" value="1"/>
</dbReference>
<feature type="transmembrane region" description="Helical" evidence="5">
    <location>
        <begin position="218"/>
        <end position="239"/>
    </location>
</feature>
<dbReference type="SUPFAM" id="SSF103473">
    <property type="entry name" value="MFS general substrate transporter"/>
    <property type="match status" value="1"/>
</dbReference>
<dbReference type="PANTHER" id="PTHR42718">
    <property type="entry name" value="MAJOR FACILITATOR SUPERFAMILY MULTIDRUG TRANSPORTER MFSC"/>
    <property type="match status" value="1"/>
</dbReference>
<evidence type="ECO:0000313" key="10">
    <source>
        <dbReference type="Proteomes" id="UP000275865"/>
    </source>
</evidence>
<feature type="transmembrane region" description="Helical" evidence="5">
    <location>
        <begin position="385"/>
        <end position="411"/>
    </location>
</feature>
<dbReference type="PANTHER" id="PTHR42718:SF39">
    <property type="entry name" value="ACTINORHODIN TRANSPORTER-RELATED"/>
    <property type="match status" value="1"/>
</dbReference>
<feature type="transmembrane region" description="Helical" evidence="5">
    <location>
        <begin position="125"/>
        <end position="147"/>
    </location>
</feature>
<dbReference type="InterPro" id="IPR011701">
    <property type="entry name" value="MFS"/>
</dbReference>
<evidence type="ECO:0000259" key="6">
    <source>
        <dbReference type="PROSITE" id="PS50850"/>
    </source>
</evidence>
<accession>A0A3A9YIJ4</accession>
<evidence type="ECO:0000313" key="9">
    <source>
        <dbReference type="Proteomes" id="UP000271548"/>
    </source>
</evidence>
<keyword evidence="3 5" id="KW-1133">Transmembrane helix</keyword>
<feature type="transmembrane region" description="Helical" evidence="5">
    <location>
        <begin position="431"/>
        <end position="449"/>
    </location>
</feature>
<dbReference type="EMBL" id="RAZS01000003">
    <property type="protein sequence ID" value="RKN20869.1"/>
    <property type="molecule type" value="Genomic_DNA"/>
</dbReference>
<evidence type="ECO:0000256" key="5">
    <source>
        <dbReference type="SAM" id="Phobius"/>
    </source>
</evidence>
<sequence>MLPAILSASFMTLFDFNVVNVAAPSLQHDLHAGQAALQMVVGGYAFTYAAGMVIGGRLGDQVGHRRMFLIGITTFALASLLCGVAQSPGQLIAARLLQGLTGAMMVPQVLALITSVFPTPERPKAMSWFGVTLALGSVAGQILGGVLVQADLFGLGWRAIFLLNVPISVVAVLAAARLLPDHLSTDRRHRFDVLGAIGIATSLGLVLVPLILGREQGWPVWGFILMVLAVPAFGATLWWERRHAEPVLDIQLFRSRAFMAGLPANAAFMGYFGSYFLVLTLVWQEGLRLSALQAGLAFLPMGVVFALVSVLGRSAVARMGARAVTLGSLIVALGLIVMIVELHVLRADLTVAWLLPATAIIGLGSGLAFLALIGSVLANVEPTRAGAAAGVLTTTQQFASAAGVAILGSIFFANVGRSTSLAAYARSAERYSYLALICVLATAVLATLIQRRQAAPEARAELADSRG</sequence>